<sequence length="136" mass="15668">MTFSEGVKFPKGWRVKLDPEALNMTSNSKGTNIVFSTKPLKGRQFHFIQLHIEVLTQQNTLRKNHNKAGSEGAEHDANPQKHKHCFSSQALKIKTVSFHSNQQKYTFQKYLNKKETKTNGIQRHTTHAKNRIPDAR</sequence>
<feature type="region of interest" description="Disordered" evidence="1">
    <location>
        <begin position="114"/>
        <end position="136"/>
    </location>
</feature>
<gene>
    <name evidence="2" type="ORF">HB811_02440</name>
</gene>
<dbReference type="EMBL" id="JAAROV010000001">
    <property type="protein sequence ID" value="MBC1315621.1"/>
    <property type="molecule type" value="Genomic_DNA"/>
</dbReference>
<dbReference type="RefSeq" id="WP_185381856.1">
    <property type="nucleotide sequence ID" value="NZ_JAAROV010000001.1"/>
</dbReference>
<feature type="region of interest" description="Disordered" evidence="1">
    <location>
        <begin position="64"/>
        <end position="85"/>
    </location>
</feature>
<dbReference type="AlphaFoldDB" id="A0A841XV18"/>
<evidence type="ECO:0000313" key="2">
    <source>
        <dbReference type="EMBL" id="MBC1315621.1"/>
    </source>
</evidence>
<proteinExistence type="predicted"/>
<comment type="caution">
    <text evidence="2">The sequence shown here is derived from an EMBL/GenBank/DDBJ whole genome shotgun (WGS) entry which is preliminary data.</text>
</comment>
<evidence type="ECO:0000256" key="1">
    <source>
        <dbReference type="SAM" id="MobiDB-lite"/>
    </source>
</evidence>
<name>A0A841XV18_9LIST</name>
<organism evidence="2 3">
    <name type="scientific">Listeria booriae</name>
    <dbReference type="NCBI Taxonomy" id="1552123"/>
    <lineage>
        <taxon>Bacteria</taxon>
        <taxon>Bacillati</taxon>
        <taxon>Bacillota</taxon>
        <taxon>Bacilli</taxon>
        <taxon>Bacillales</taxon>
        <taxon>Listeriaceae</taxon>
        <taxon>Listeria</taxon>
    </lineage>
</organism>
<evidence type="ECO:0000313" key="3">
    <source>
        <dbReference type="Proteomes" id="UP000543379"/>
    </source>
</evidence>
<reference evidence="2 3" key="1">
    <citation type="submission" date="2020-03" db="EMBL/GenBank/DDBJ databases">
        <title>Soil Listeria distribution.</title>
        <authorList>
            <person name="Liao J."/>
            <person name="Wiedmann M."/>
        </authorList>
    </citation>
    <scope>NUCLEOTIDE SEQUENCE [LARGE SCALE GENOMIC DNA]</scope>
    <source>
        <strain evidence="2 3">FSL L7-1816</strain>
    </source>
</reference>
<dbReference type="Proteomes" id="UP000543379">
    <property type="component" value="Unassembled WGS sequence"/>
</dbReference>
<accession>A0A841XV18</accession>
<protein>
    <submittedName>
        <fullName evidence="2">Uncharacterized protein</fullName>
    </submittedName>
</protein>